<dbReference type="SUPFAM" id="SSF63380">
    <property type="entry name" value="Riboflavin synthase domain-like"/>
    <property type="match status" value="1"/>
</dbReference>
<dbReference type="EMBL" id="LRBG01000039">
    <property type="protein sequence ID" value="KXU82780.1"/>
    <property type="molecule type" value="Genomic_DNA"/>
</dbReference>
<reference evidence="7 8" key="1">
    <citation type="journal article" date="2015" name="Int. J. Syst. Evol. Microbiol.">
        <title>Burkholderia monticola sp. nov., isolated from mountain soil.</title>
        <authorList>
            <person name="Baek I."/>
            <person name="Seo B."/>
            <person name="Lee I."/>
            <person name="Yi H."/>
            <person name="Chun J."/>
        </authorList>
    </citation>
    <scope>NUCLEOTIDE SEQUENCE [LARGE SCALE GENOMIC DNA]</scope>
    <source>
        <strain evidence="7 8">JC2948</strain>
    </source>
</reference>
<dbReference type="STRING" id="1399968.CI15_32965"/>
<dbReference type="PROSITE" id="PS51085">
    <property type="entry name" value="2FE2S_FER_2"/>
    <property type="match status" value="1"/>
</dbReference>
<dbReference type="Pfam" id="PF00970">
    <property type="entry name" value="FAD_binding_6"/>
    <property type="match status" value="1"/>
</dbReference>
<dbReference type="PRINTS" id="PR00371">
    <property type="entry name" value="FPNCR"/>
</dbReference>
<dbReference type="Pfam" id="PF00175">
    <property type="entry name" value="NAD_binding_1"/>
    <property type="match status" value="1"/>
</dbReference>
<comment type="caution">
    <text evidence="7">The sequence shown here is derived from an EMBL/GenBank/DDBJ whole genome shotgun (WGS) entry which is preliminary data.</text>
</comment>
<name>A0A149PCN0_9BURK</name>
<evidence type="ECO:0000313" key="8">
    <source>
        <dbReference type="Proteomes" id="UP000075613"/>
    </source>
</evidence>
<dbReference type="PROSITE" id="PS51384">
    <property type="entry name" value="FAD_FR"/>
    <property type="match status" value="1"/>
</dbReference>
<dbReference type="InterPro" id="IPR008333">
    <property type="entry name" value="Cbr1-like_FAD-bd_dom"/>
</dbReference>
<dbReference type="AlphaFoldDB" id="A0A149PCN0"/>
<dbReference type="OrthoDB" id="9806195at2"/>
<keyword evidence="8" id="KW-1185">Reference proteome</keyword>
<dbReference type="PANTHER" id="PTHR43644:SF1">
    <property type="entry name" value="NAD(P)H-FLAVIN REDUCTASE"/>
    <property type="match status" value="1"/>
</dbReference>
<dbReference type="InterPro" id="IPR001433">
    <property type="entry name" value="OxRdtase_FAD/NAD-bd"/>
</dbReference>
<dbReference type="InterPro" id="IPR012675">
    <property type="entry name" value="Beta-grasp_dom_sf"/>
</dbReference>
<dbReference type="CDD" id="cd00207">
    <property type="entry name" value="fer2"/>
    <property type="match status" value="1"/>
</dbReference>
<evidence type="ECO:0000256" key="2">
    <source>
        <dbReference type="ARBA" id="ARBA00022630"/>
    </source>
</evidence>
<dbReference type="Proteomes" id="UP000075613">
    <property type="component" value="Unassembled WGS sequence"/>
</dbReference>
<dbReference type="Gene3D" id="3.10.20.30">
    <property type="match status" value="1"/>
</dbReference>
<dbReference type="InterPro" id="IPR017927">
    <property type="entry name" value="FAD-bd_FR_type"/>
</dbReference>
<dbReference type="Pfam" id="PF00111">
    <property type="entry name" value="Fer2"/>
    <property type="match status" value="1"/>
</dbReference>
<dbReference type="InterPro" id="IPR001709">
    <property type="entry name" value="Flavoprot_Pyr_Nucl_cyt_Rdtase"/>
</dbReference>
<sequence length="350" mass="39040">MADTDDDKIFHTVFFEPVGVQMSVAEGETVLDAAFRQGIAVMHGCKEGQCSSCKSLLVEGDVELKKYSTFALPDYERESGHILLCRALAYSDLTVELLNYDEDLMRRSIAVTEYDATLTKITKLTHDIRLLEVSLSRPLRFWAGQYVDLTIPGTGITRSFSMANTPDGQTTLQFIIKKYPNGAFSSQLDDGLRRGDRLIAKGPYGTCFRREDQPGPMVLVGGGSGMSPLWSILNDHVQSGEERPIRFFYGARSRRDLFYLDEFADLQDKLPDFRFIPALSNAEPDDGWTGETGFIHEVVGRTLREEALAGEIDAYACGPTPMIEAVMPVLQMAGVAPERLYFDKFTQAVR</sequence>
<gene>
    <name evidence="7" type="ORF">CI15_32965</name>
</gene>
<evidence type="ECO:0000259" key="6">
    <source>
        <dbReference type="PROSITE" id="PS51384"/>
    </source>
</evidence>
<dbReference type="CDD" id="cd06212">
    <property type="entry name" value="monooxygenase_like"/>
    <property type="match status" value="1"/>
</dbReference>
<dbReference type="GO" id="GO:0016491">
    <property type="term" value="F:oxidoreductase activity"/>
    <property type="evidence" value="ECO:0007669"/>
    <property type="project" value="InterPro"/>
</dbReference>
<evidence type="ECO:0000259" key="5">
    <source>
        <dbReference type="PROSITE" id="PS51085"/>
    </source>
</evidence>
<dbReference type="SUPFAM" id="SSF54292">
    <property type="entry name" value="2Fe-2S ferredoxin-like"/>
    <property type="match status" value="1"/>
</dbReference>
<evidence type="ECO:0000313" key="7">
    <source>
        <dbReference type="EMBL" id="KXU82780.1"/>
    </source>
</evidence>
<keyword evidence="1" id="KW-0813">Transport</keyword>
<protein>
    <submittedName>
        <fullName evidence="7">CDP-6-deoxy-delta-3,4-glucoseen reductase</fullName>
    </submittedName>
</protein>
<dbReference type="GO" id="GO:0051537">
    <property type="term" value="F:2 iron, 2 sulfur cluster binding"/>
    <property type="evidence" value="ECO:0007669"/>
    <property type="project" value="InterPro"/>
</dbReference>
<keyword evidence="4" id="KW-0408">Iron</keyword>
<evidence type="ECO:0000256" key="1">
    <source>
        <dbReference type="ARBA" id="ARBA00022448"/>
    </source>
</evidence>
<dbReference type="InterPro" id="IPR039261">
    <property type="entry name" value="FNR_nucleotide-bd"/>
</dbReference>
<dbReference type="Gene3D" id="3.40.50.80">
    <property type="entry name" value="Nucleotide-binding domain of ferredoxin-NADP reductase (FNR) module"/>
    <property type="match status" value="1"/>
</dbReference>
<keyword evidence="3" id="KW-0274">FAD</keyword>
<proteinExistence type="predicted"/>
<organism evidence="7 8">
    <name type="scientific">Paraburkholderia monticola</name>
    <dbReference type="NCBI Taxonomy" id="1399968"/>
    <lineage>
        <taxon>Bacteria</taxon>
        <taxon>Pseudomonadati</taxon>
        <taxon>Pseudomonadota</taxon>
        <taxon>Betaproteobacteria</taxon>
        <taxon>Burkholderiales</taxon>
        <taxon>Burkholderiaceae</taxon>
        <taxon>Paraburkholderia</taxon>
    </lineage>
</organism>
<dbReference type="InterPro" id="IPR001041">
    <property type="entry name" value="2Fe-2S_ferredoxin-type"/>
</dbReference>
<dbReference type="PROSITE" id="PS00197">
    <property type="entry name" value="2FE2S_FER_1"/>
    <property type="match status" value="1"/>
</dbReference>
<accession>A0A149PCN0</accession>
<dbReference type="InterPro" id="IPR006058">
    <property type="entry name" value="2Fe2S_fd_BS"/>
</dbReference>
<feature type="domain" description="FAD-binding FR-type" evidence="6">
    <location>
        <begin position="111"/>
        <end position="210"/>
    </location>
</feature>
<keyword evidence="2" id="KW-0285">Flavoprotein</keyword>
<dbReference type="InterPro" id="IPR017938">
    <property type="entry name" value="Riboflavin_synthase-like_b-brl"/>
</dbReference>
<evidence type="ECO:0000256" key="4">
    <source>
        <dbReference type="ARBA" id="ARBA00023004"/>
    </source>
</evidence>
<dbReference type="InterPro" id="IPR036010">
    <property type="entry name" value="2Fe-2S_ferredoxin-like_sf"/>
</dbReference>
<feature type="domain" description="2Fe-2S ferredoxin-type" evidence="5">
    <location>
        <begin position="11"/>
        <end position="101"/>
    </location>
</feature>
<dbReference type="PANTHER" id="PTHR43644">
    <property type="entry name" value="NA(+)-TRANSLOCATING NADH-QUINONE REDUCTASE SUBUNIT"/>
    <property type="match status" value="1"/>
</dbReference>
<dbReference type="SUPFAM" id="SSF52343">
    <property type="entry name" value="Ferredoxin reductase-like, C-terminal NADP-linked domain"/>
    <property type="match status" value="1"/>
</dbReference>
<dbReference type="PRINTS" id="PR00410">
    <property type="entry name" value="PHEHYDRXLASE"/>
</dbReference>
<evidence type="ECO:0000256" key="3">
    <source>
        <dbReference type="ARBA" id="ARBA00022827"/>
    </source>
</evidence>
<dbReference type="Gene3D" id="2.40.30.10">
    <property type="entry name" value="Translation factors"/>
    <property type="match status" value="1"/>
</dbReference>